<dbReference type="Pfam" id="PF00710">
    <property type="entry name" value="Asparaginase"/>
    <property type="match status" value="1"/>
</dbReference>
<dbReference type="SMART" id="SM00870">
    <property type="entry name" value="Asparaginase"/>
    <property type="match status" value="1"/>
</dbReference>
<evidence type="ECO:0000313" key="3">
    <source>
        <dbReference type="EMBL" id="OGE98683.1"/>
    </source>
</evidence>
<dbReference type="InterPro" id="IPR027473">
    <property type="entry name" value="L-asparaginase_C"/>
</dbReference>
<gene>
    <name evidence="3" type="ORF">A3J05_04435</name>
</gene>
<dbReference type="InterPro" id="IPR036152">
    <property type="entry name" value="Asp/glu_Ase-like_sf"/>
</dbReference>
<dbReference type="PANTHER" id="PTHR11707">
    <property type="entry name" value="L-ASPARAGINASE"/>
    <property type="match status" value="1"/>
</dbReference>
<dbReference type="Gene3D" id="3.40.50.1170">
    <property type="entry name" value="L-asparaginase, N-terminal domain"/>
    <property type="match status" value="1"/>
</dbReference>
<feature type="domain" description="L-asparaginase N-terminal" evidence="2">
    <location>
        <begin position="12"/>
        <end position="202"/>
    </location>
</feature>
<evidence type="ECO:0000256" key="1">
    <source>
        <dbReference type="PIRSR" id="PIRSR001220-1"/>
    </source>
</evidence>
<dbReference type="Gene3D" id="3.40.50.40">
    <property type="match status" value="1"/>
</dbReference>
<dbReference type="PANTHER" id="PTHR11707:SF28">
    <property type="entry name" value="60 KDA LYSOPHOSPHOLIPASE"/>
    <property type="match status" value="1"/>
</dbReference>
<proteinExistence type="predicted"/>
<dbReference type="SUPFAM" id="SSF53774">
    <property type="entry name" value="Glutaminase/Asparaginase"/>
    <property type="match status" value="1"/>
</dbReference>
<dbReference type="PIRSF" id="PIRSF500176">
    <property type="entry name" value="L_ASNase"/>
    <property type="match status" value="1"/>
</dbReference>
<reference evidence="3 4" key="1">
    <citation type="journal article" date="2016" name="Nat. Commun.">
        <title>Thousands of microbial genomes shed light on interconnected biogeochemical processes in an aquifer system.</title>
        <authorList>
            <person name="Anantharaman K."/>
            <person name="Brown C.T."/>
            <person name="Hug L.A."/>
            <person name="Sharon I."/>
            <person name="Castelle C.J."/>
            <person name="Probst A.J."/>
            <person name="Thomas B.C."/>
            <person name="Singh A."/>
            <person name="Wilkins M.J."/>
            <person name="Karaoz U."/>
            <person name="Brodie E.L."/>
            <person name="Williams K.H."/>
            <person name="Hubbard S.S."/>
            <person name="Banfield J.F."/>
        </authorList>
    </citation>
    <scope>NUCLEOTIDE SEQUENCE [LARGE SCALE GENOMIC DNA]</scope>
</reference>
<comment type="caution">
    <text evidence="3">The sequence shown here is derived from an EMBL/GenBank/DDBJ whole genome shotgun (WGS) entry which is preliminary data.</text>
</comment>
<evidence type="ECO:0000313" key="4">
    <source>
        <dbReference type="Proteomes" id="UP000177235"/>
    </source>
</evidence>
<dbReference type="Proteomes" id="UP000177235">
    <property type="component" value="Unassembled WGS sequence"/>
</dbReference>
<dbReference type="PROSITE" id="PS51732">
    <property type="entry name" value="ASN_GLN_ASE_3"/>
    <property type="match status" value="1"/>
</dbReference>
<dbReference type="GO" id="GO:0004067">
    <property type="term" value="F:asparaginase activity"/>
    <property type="evidence" value="ECO:0007669"/>
    <property type="project" value="UniProtKB-UniRule"/>
</dbReference>
<dbReference type="InterPro" id="IPR006034">
    <property type="entry name" value="Asparaginase/glutaminase-like"/>
</dbReference>
<dbReference type="InterPro" id="IPR037152">
    <property type="entry name" value="L-asparaginase_N_sf"/>
</dbReference>
<dbReference type="EMBL" id="MFFF01000027">
    <property type="protein sequence ID" value="OGE98683.1"/>
    <property type="molecule type" value="Genomic_DNA"/>
</dbReference>
<accession>A0A1F5Q938</accession>
<sequence>MKGGLMDTDIIRLYVINTGGTLGMVPQDPNDPESPLRPAKTGKELFRYIRRPQGVNLKITLEEFGLRDSNDYQHRDVVELCKMIAQAFKDGSHAVMVIYGSDALEEACADVEMTFQNSLPGPVFFEASKDPIVKPGTDAITNLESALVAIVDFVTRGFVGVYNACDHKVWDGRRICKVNSGYNMFDTPGMPKIADVGSGVDLMGNPRLKVDTATLETMTIDCVYESDVMTLKVSANTPPWALTNLVQGKPKPKGVILIGKGQGNISGRKWIDKDVGSWIDAVRLATDQGVHVGVISPFQDGKQNALLYDLGKKARNAGAIDLNRNTYPMAEIKFRKAIAKCQTLPFADQRKFIQEYVSSDHVGEIPEGEKYKAPYPVAI</sequence>
<dbReference type="AlphaFoldDB" id="A0A1F5Q938"/>
<dbReference type="InterPro" id="IPR027474">
    <property type="entry name" value="L-asparaginase_N"/>
</dbReference>
<evidence type="ECO:0000259" key="2">
    <source>
        <dbReference type="Pfam" id="PF00710"/>
    </source>
</evidence>
<organism evidence="3 4">
    <name type="scientific">Candidatus Doudnabacteria bacterium RIFCSPLOWO2_02_FULL_48_13</name>
    <dbReference type="NCBI Taxonomy" id="1817845"/>
    <lineage>
        <taxon>Bacteria</taxon>
        <taxon>Candidatus Doudnaibacteriota</taxon>
    </lineage>
</organism>
<dbReference type="PIRSF" id="PIRSF001220">
    <property type="entry name" value="L-ASNase_gatD"/>
    <property type="match status" value="1"/>
</dbReference>
<feature type="active site" description="O-isoaspartyl threonine intermediate" evidence="1">
    <location>
        <position position="21"/>
    </location>
</feature>
<name>A0A1F5Q938_9BACT</name>
<protein>
    <recommendedName>
        <fullName evidence="2">L-asparaginase N-terminal domain-containing protein</fullName>
    </recommendedName>
</protein>